<organism evidence="1 2">
    <name type="scientific">Rhabditophanes sp. KR3021</name>
    <dbReference type="NCBI Taxonomy" id="114890"/>
    <lineage>
        <taxon>Eukaryota</taxon>
        <taxon>Metazoa</taxon>
        <taxon>Ecdysozoa</taxon>
        <taxon>Nematoda</taxon>
        <taxon>Chromadorea</taxon>
        <taxon>Rhabditida</taxon>
        <taxon>Tylenchina</taxon>
        <taxon>Panagrolaimomorpha</taxon>
        <taxon>Strongyloidoidea</taxon>
        <taxon>Alloionematidae</taxon>
        <taxon>Rhabditophanes</taxon>
    </lineage>
</organism>
<protein>
    <submittedName>
        <fullName evidence="2">V-type proton ATPase subunit</fullName>
    </submittedName>
</protein>
<evidence type="ECO:0000313" key="1">
    <source>
        <dbReference type="Proteomes" id="UP000095286"/>
    </source>
</evidence>
<name>A0AC35U3F4_9BILA</name>
<proteinExistence type="predicted"/>
<dbReference type="Proteomes" id="UP000095286">
    <property type="component" value="Unplaced"/>
</dbReference>
<dbReference type="WBParaSite" id="RSKR_0000716500.1">
    <property type="protein sequence ID" value="RSKR_0000716500.1"/>
    <property type="gene ID" value="RSKR_0000716500"/>
</dbReference>
<accession>A0AC35U3F4</accession>
<evidence type="ECO:0000313" key="2">
    <source>
        <dbReference type="WBParaSite" id="RSKR_0000716500.1"/>
    </source>
</evidence>
<sequence>MGIFYVFLVTAFWAAFGLGLPRVVTKGPNSDLYTLFLQMTAVCCWMFWFLVYLHQINPLIGPQMPVSTMKWLAYSWGNAEKLV</sequence>
<reference evidence="2" key="1">
    <citation type="submission" date="2016-11" db="UniProtKB">
        <authorList>
            <consortium name="WormBaseParasite"/>
        </authorList>
    </citation>
    <scope>IDENTIFICATION</scope>
    <source>
        <strain evidence="2">KR3021</strain>
    </source>
</reference>